<sequence>MSPKNTVKFQKRKSQEEGGTNEKSEEPHESPKRVKQEHCEKEPAHQEPGNCQGTNPMEEVPLHPKNQDKVRDPEEEDVIEVKYVGADKSRKRTYSNIQDRVEKKHNEKCRRLSDHLQPCDPVHSDPPSTHTRPADNLKNIKGCMEEHIHGCETTQFQPNQSRHPVRRHHSPVTTEKSYSPQTHFESQKTVGLNFENQRTRHHPQPDILGGPKLQK</sequence>
<organism evidence="2 3">
    <name type="scientific">Cricetulus griseus</name>
    <name type="common">Chinese hamster</name>
    <name type="synonym">Cricetulus barabensis griseus</name>
    <dbReference type="NCBI Taxonomy" id="10029"/>
    <lineage>
        <taxon>Eukaryota</taxon>
        <taxon>Metazoa</taxon>
        <taxon>Chordata</taxon>
        <taxon>Craniata</taxon>
        <taxon>Vertebrata</taxon>
        <taxon>Euteleostomi</taxon>
        <taxon>Mammalia</taxon>
        <taxon>Eutheria</taxon>
        <taxon>Euarchontoglires</taxon>
        <taxon>Glires</taxon>
        <taxon>Rodentia</taxon>
        <taxon>Myomorpha</taxon>
        <taxon>Muroidea</taxon>
        <taxon>Cricetidae</taxon>
        <taxon>Cricetinae</taxon>
        <taxon>Cricetulus</taxon>
    </lineage>
</organism>
<feature type="compositionally biased region" description="Basic and acidic residues" evidence="1">
    <location>
        <begin position="13"/>
        <end position="45"/>
    </location>
</feature>
<feature type="compositionally biased region" description="Basic and acidic residues" evidence="1">
    <location>
        <begin position="60"/>
        <end position="72"/>
    </location>
</feature>
<feature type="region of interest" description="Disordered" evidence="1">
    <location>
        <begin position="154"/>
        <end position="215"/>
    </location>
</feature>
<dbReference type="InParanoid" id="G3I7Y1"/>
<feature type="region of interest" description="Disordered" evidence="1">
    <location>
        <begin position="101"/>
        <end position="136"/>
    </location>
</feature>
<proteinExistence type="predicted"/>
<accession>G3I7Y1</accession>
<gene>
    <name evidence="2" type="ORF">I79_019632</name>
</gene>
<dbReference type="Proteomes" id="UP000001075">
    <property type="component" value="Unassembled WGS sequence"/>
</dbReference>
<evidence type="ECO:0000256" key="1">
    <source>
        <dbReference type="SAM" id="MobiDB-lite"/>
    </source>
</evidence>
<protein>
    <submittedName>
        <fullName evidence="2">Sentrin-specific protease 2</fullName>
    </submittedName>
</protein>
<keyword evidence="2" id="KW-0378">Hydrolase</keyword>
<reference evidence="3" key="1">
    <citation type="journal article" date="2011" name="Nat. Biotechnol.">
        <title>The genomic sequence of the Chinese hamster ovary (CHO)-K1 cell line.</title>
        <authorList>
            <person name="Xu X."/>
            <person name="Nagarajan H."/>
            <person name="Lewis N.E."/>
            <person name="Pan S."/>
            <person name="Cai Z."/>
            <person name="Liu X."/>
            <person name="Chen W."/>
            <person name="Xie M."/>
            <person name="Wang W."/>
            <person name="Hammond S."/>
            <person name="Andersen M.R."/>
            <person name="Neff N."/>
            <person name="Passarelli B."/>
            <person name="Koh W."/>
            <person name="Fan H.C."/>
            <person name="Wang J."/>
            <person name="Gui Y."/>
            <person name="Lee K.H."/>
            <person name="Betenbaugh M.J."/>
            <person name="Quake S.R."/>
            <person name="Famili I."/>
            <person name="Palsson B.O."/>
            <person name="Wang J."/>
        </authorList>
    </citation>
    <scope>NUCLEOTIDE SEQUENCE [LARGE SCALE GENOMIC DNA]</scope>
    <source>
        <strain evidence="3">CHO K1 cell line</strain>
    </source>
</reference>
<dbReference type="GO" id="GO:0008233">
    <property type="term" value="F:peptidase activity"/>
    <property type="evidence" value="ECO:0007669"/>
    <property type="project" value="UniProtKB-KW"/>
</dbReference>
<keyword evidence="2" id="KW-0645">Protease</keyword>
<dbReference type="AlphaFoldDB" id="G3I7Y1"/>
<name>G3I7Y1_CRIGR</name>
<evidence type="ECO:0000313" key="2">
    <source>
        <dbReference type="EMBL" id="EGW09809.1"/>
    </source>
</evidence>
<evidence type="ECO:0000313" key="3">
    <source>
        <dbReference type="Proteomes" id="UP000001075"/>
    </source>
</evidence>
<feature type="compositionally biased region" description="Basic and acidic residues" evidence="1">
    <location>
        <begin position="101"/>
        <end position="114"/>
    </location>
</feature>
<dbReference type="EMBL" id="JH001461">
    <property type="protein sequence ID" value="EGW09809.1"/>
    <property type="molecule type" value="Genomic_DNA"/>
</dbReference>
<feature type="compositionally biased region" description="Polar residues" evidence="1">
    <location>
        <begin position="171"/>
        <end position="196"/>
    </location>
</feature>
<dbReference type="STRING" id="10029.G3I7Y1"/>
<dbReference type="GO" id="GO:0006508">
    <property type="term" value="P:proteolysis"/>
    <property type="evidence" value="ECO:0007669"/>
    <property type="project" value="UniProtKB-KW"/>
</dbReference>
<feature type="region of interest" description="Disordered" evidence="1">
    <location>
        <begin position="1"/>
        <end position="77"/>
    </location>
</feature>